<evidence type="ECO:0000259" key="1">
    <source>
        <dbReference type="Pfam" id="PF13472"/>
    </source>
</evidence>
<gene>
    <name evidence="2" type="ORF">C8J24_2933</name>
</gene>
<accession>A0A2T4YMT5</accession>
<dbReference type="PANTHER" id="PTHR30383:SF24">
    <property type="entry name" value="THIOESTERASE 1_PROTEASE 1_LYSOPHOSPHOLIPASE L1"/>
    <property type="match status" value="1"/>
</dbReference>
<dbReference type="EMBL" id="PZZN01000003">
    <property type="protein sequence ID" value="PTM44724.1"/>
    <property type="molecule type" value="Genomic_DNA"/>
</dbReference>
<dbReference type="CDD" id="cd01822">
    <property type="entry name" value="Lysophospholipase_L1_like"/>
    <property type="match status" value="1"/>
</dbReference>
<dbReference type="InterPro" id="IPR036514">
    <property type="entry name" value="SGNH_hydro_sf"/>
</dbReference>
<dbReference type="InterPro" id="IPR051532">
    <property type="entry name" value="Ester_Hydrolysis_Enzymes"/>
</dbReference>
<reference evidence="2 3" key="1">
    <citation type="submission" date="2018-04" db="EMBL/GenBank/DDBJ databases">
        <title>Genomic Encyclopedia of Type Strains, Phase III (KMG-III): the genomes of soil and plant-associated and newly described type strains.</title>
        <authorList>
            <person name="Whitman W."/>
        </authorList>
    </citation>
    <scope>NUCLEOTIDE SEQUENCE [LARGE SCALE GENOMIC DNA]</scope>
    <source>
        <strain evidence="2 3">NW12</strain>
    </source>
</reference>
<dbReference type="AlphaFoldDB" id="A0A2T4YMT5"/>
<dbReference type="Proteomes" id="UP000240996">
    <property type="component" value="Unassembled WGS sequence"/>
</dbReference>
<evidence type="ECO:0000313" key="2">
    <source>
        <dbReference type="EMBL" id="PTM44724.1"/>
    </source>
</evidence>
<dbReference type="SUPFAM" id="SSF52266">
    <property type="entry name" value="SGNH hydrolase"/>
    <property type="match status" value="1"/>
</dbReference>
<dbReference type="InterPro" id="IPR013830">
    <property type="entry name" value="SGNH_hydro"/>
</dbReference>
<name>A0A2T4YMT5_9SPHN</name>
<dbReference type="Pfam" id="PF13472">
    <property type="entry name" value="Lipase_GDSL_2"/>
    <property type="match status" value="1"/>
</dbReference>
<evidence type="ECO:0000313" key="3">
    <source>
        <dbReference type="Proteomes" id="UP000240996"/>
    </source>
</evidence>
<proteinExistence type="predicted"/>
<organism evidence="2 3">
    <name type="scientific">Sphingomonas aerolata</name>
    <dbReference type="NCBI Taxonomy" id="185951"/>
    <lineage>
        <taxon>Bacteria</taxon>
        <taxon>Pseudomonadati</taxon>
        <taxon>Pseudomonadota</taxon>
        <taxon>Alphaproteobacteria</taxon>
        <taxon>Sphingomonadales</taxon>
        <taxon>Sphingomonadaceae</taxon>
        <taxon>Sphingomonas</taxon>
    </lineage>
</organism>
<protein>
    <submittedName>
        <fullName evidence="2">Acyl-CoA thioesterase-1</fullName>
    </submittedName>
</protein>
<dbReference type="GO" id="GO:0004622">
    <property type="term" value="F:phosphatidylcholine lysophospholipase activity"/>
    <property type="evidence" value="ECO:0007669"/>
    <property type="project" value="TreeGrafter"/>
</dbReference>
<dbReference type="PANTHER" id="PTHR30383">
    <property type="entry name" value="THIOESTERASE 1/PROTEASE 1/LYSOPHOSPHOLIPASE L1"/>
    <property type="match status" value="1"/>
</dbReference>
<keyword evidence="3" id="KW-1185">Reference proteome</keyword>
<comment type="caution">
    <text evidence="2">The sequence shown here is derived from an EMBL/GenBank/DDBJ whole genome shotgun (WGS) entry which is preliminary data.</text>
</comment>
<feature type="domain" description="SGNH hydrolase-type esterase" evidence="1">
    <location>
        <begin position="70"/>
        <end position="231"/>
    </location>
</feature>
<sequence>MEHFTLERNRPSYVAVAAVLQALVLAGCDRAADSSAPVAATRGAGNDTAVDGTAVAMPPAPAGRERLILAFGDSMYAGYGVARGHSLPDVLQATLRRKDVNATIVNAGVSGDTSAAGRQRFIFTLDSLPRKPDLILLGLGGNDVLRQIAPAETRANLTAMMDEARRRDIPVVLTGMRAPPNLGPEYQAAFDTIWPDLAKTYGADLYPFILDGVIGDAALMQRDHVHPNTRGIDRIADRFTPIILGQLDKG</sequence>
<dbReference type="Gene3D" id="3.40.50.1110">
    <property type="entry name" value="SGNH hydrolase"/>
    <property type="match status" value="1"/>
</dbReference>